<comment type="similarity">
    <text evidence="1">Belongs to the short-chain dehydrogenases/reductases (SDR) family.</text>
</comment>
<dbReference type="PANTHER" id="PTHR43544">
    <property type="entry name" value="SHORT-CHAIN DEHYDROGENASE/REDUCTASE"/>
    <property type="match status" value="1"/>
</dbReference>
<dbReference type="GO" id="GO:0019748">
    <property type="term" value="P:secondary metabolic process"/>
    <property type="evidence" value="ECO:0007669"/>
    <property type="project" value="TreeGrafter"/>
</dbReference>
<accession>A0A8H4KL45</accession>
<dbReference type="InterPro" id="IPR002347">
    <property type="entry name" value="SDR_fam"/>
</dbReference>
<dbReference type="Gene3D" id="3.40.50.720">
    <property type="entry name" value="NAD(P)-binding Rossmann-like Domain"/>
    <property type="match status" value="1"/>
</dbReference>
<dbReference type="Pfam" id="PF00106">
    <property type="entry name" value="adh_short"/>
    <property type="match status" value="1"/>
</dbReference>
<dbReference type="AlphaFoldDB" id="A0A8H4KL45"/>
<dbReference type="PANTHER" id="PTHR43544:SF32">
    <property type="entry name" value="CHAIN DEHYDROGENASE, PUTATIVE (AFU_ORTHOLOGUE AFUA_5G01530)-RELATED"/>
    <property type="match status" value="1"/>
</dbReference>
<dbReference type="SUPFAM" id="SSF51735">
    <property type="entry name" value="NAD(P)-binding Rossmann-fold domains"/>
    <property type="match status" value="1"/>
</dbReference>
<dbReference type="GO" id="GO:0005737">
    <property type="term" value="C:cytoplasm"/>
    <property type="evidence" value="ECO:0007669"/>
    <property type="project" value="TreeGrafter"/>
</dbReference>
<proteinExistence type="inferred from homology"/>
<dbReference type="OrthoDB" id="1933717at2759"/>
<evidence type="ECO:0000256" key="1">
    <source>
        <dbReference type="ARBA" id="ARBA00006484"/>
    </source>
</evidence>
<evidence type="ECO:0000313" key="3">
    <source>
        <dbReference type="Proteomes" id="UP000605986"/>
    </source>
</evidence>
<dbReference type="EMBL" id="JAADJG010000212">
    <property type="protein sequence ID" value="KAF4451654.1"/>
    <property type="molecule type" value="Genomic_DNA"/>
</dbReference>
<dbReference type="GO" id="GO:0016491">
    <property type="term" value="F:oxidoreductase activity"/>
    <property type="evidence" value="ECO:0007669"/>
    <property type="project" value="TreeGrafter"/>
</dbReference>
<keyword evidence="3" id="KW-1185">Reference proteome</keyword>
<gene>
    <name evidence="2" type="ORF">F53441_5333</name>
</gene>
<dbReference type="PRINTS" id="PR00081">
    <property type="entry name" value="GDHRDH"/>
</dbReference>
<evidence type="ECO:0000313" key="2">
    <source>
        <dbReference type="EMBL" id="KAF4451654.1"/>
    </source>
</evidence>
<comment type="caution">
    <text evidence="2">The sequence shown here is derived from an EMBL/GenBank/DDBJ whole genome shotgun (WGS) entry which is preliminary data.</text>
</comment>
<sequence length="306" mass="33063">MGSGQLCTKVILVTGATSGVGYETAFAAANASKFNHVLLGARSLPKARTALASLQARSPLGTFSILELDLTRDSTITAAAKTIEADYGKLDVLINNASICDTYRLATKGRPVLDRQSIQRTIDTNAIGPFLLIQALEGLLRKSSDARIINVSSVLGSLGLRADLERRGSSVVYDAYRMSKAALGMVALSYNYHFREFAKVWAFCPGLVVTNLTGEEDKAQRQEWGANSPEVPAAAIIDIINGQRDGETGKFINMKEGFIRGRIAEAEPNCRLPIYIAYNTRTIYNMSTIAISVYSSMNSCTTGNCI</sequence>
<dbReference type="InterPro" id="IPR036291">
    <property type="entry name" value="NAD(P)-bd_dom_sf"/>
</dbReference>
<organism evidence="2 3">
    <name type="scientific">Fusarium austroafricanum</name>
    <dbReference type="NCBI Taxonomy" id="2364996"/>
    <lineage>
        <taxon>Eukaryota</taxon>
        <taxon>Fungi</taxon>
        <taxon>Dikarya</taxon>
        <taxon>Ascomycota</taxon>
        <taxon>Pezizomycotina</taxon>
        <taxon>Sordariomycetes</taxon>
        <taxon>Hypocreomycetidae</taxon>
        <taxon>Hypocreales</taxon>
        <taxon>Nectriaceae</taxon>
        <taxon>Fusarium</taxon>
        <taxon>Fusarium concolor species complex</taxon>
    </lineage>
</organism>
<dbReference type="Proteomes" id="UP000605986">
    <property type="component" value="Unassembled WGS sequence"/>
</dbReference>
<reference evidence="2" key="1">
    <citation type="submission" date="2020-01" db="EMBL/GenBank/DDBJ databases">
        <title>Identification and distribution of gene clusters putatively required for synthesis of sphingolipid metabolism inhibitors in phylogenetically diverse species of the filamentous fungus Fusarium.</title>
        <authorList>
            <person name="Kim H.-S."/>
            <person name="Busman M."/>
            <person name="Brown D.W."/>
            <person name="Divon H."/>
            <person name="Uhlig S."/>
            <person name="Proctor R.H."/>
        </authorList>
    </citation>
    <scope>NUCLEOTIDE SEQUENCE</scope>
    <source>
        <strain evidence="2">NRRL 53441</strain>
    </source>
</reference>
<dbReference type="InterPro" id="IPR051468">
    <property type="entry name" value="Fungal_SecMetab_SDRs"/>
</dbReference>
<name>A0A8H4KL45_9HYPO</name>
<protein>
    <submittedName>
        <fullName evidence="2">Short chain dehydrogenase</fullName>
    </submittedName>
</protein>